<dbReference type="PANTHER" id="PTHR32361">
    <property type="entry name" value="FERRIC/CUPRIC REDUCTASE TRANSMEMBRANE COMPONENT"/>
    <property type="match status" value="1"/>
</dbReference>
<feature type="transmembrane region" description="Helical" evidence="7">
    <location>
        <begin position="347"/>
        <end position="366"/>
    </location>
</feature>
<dbReference type="GO" id="GO:0006879">
    <property type="term" value="P:intracellular iron ion homeostasis"/>
    <property type="evidence" value="ECO:0007669"/>
    <property type="project" value="TreeGrafter"/>
</dbReference>
<keyword evidence="4 7" id="KW-1133">Transmembrane helix</keyword>
<feature type="chain" id="PRO_5040415550" description="Ferric oxidoreductase domain-containing protein" evidence="8">
    <location>
        <begin position="21"/>
        <end position="497"/>
    </location>
</feature>
<dbReference type="GO" id="GO:0000293">
    <property type="term" value="F:ferric-chelate reductase activity"/>
    <property type="evidence" value="ECO:0007669"/>
    <property type="project" value="TreeGrafter"/>
</dbReference>
<proteinExistence type="predicted"/>
<feature type="transmembrane region" description="Helical" evidence="7">
    <location>
        <begin position="173"/>
        <end position="194"/>
    </location>
</feature>
<keyword evidence="6 7" id="KW-0472">Membrane</keyword>
<evidence type="ECO:0000256" key="8">
    <source>
        <dbReference type="SAM" id="SignalP"/>
    </source>
</evidence>
<evidence type="ECO:0000256" key="2">
    <source>
        <dbReference type="ARBA" id="ARBA00022448"/>
    </source>
</evidence>
<feature type="transmembrane region" description="Helical" evidence="7">
    <location>
        <begin position="378"/>
        <end position="398"/>
    </location>
</feature>
<evidence type="ECO:0000256" key="6">
    <source>
        <dbReference type="ARBA" id="ARBA00023136"/>
    </source>
</evidence>
<dbReference type="Pfam" id="PF01794">
    <property type="entry name" value="Ferric_reduct"/>
    <property type="match status" value="1"/>
</dbReference>
<protein>
    <recommendedName>
        <fullName evidence="9">Ferric oxidoreductase domain-containing protein</fullName>
    </recommendedName>
</protein>
<dbReference type="GO" id="GO:0006826">
    <property type="term" value="P:iron ion transport"/>
    <property type="evidence" value="ECO:0007669"/>
    <property type="project" value="TreeGrafter"/>
</dbReference>
<dbReference type="InterPro" id="IPR013130">
    <property type="entry name" value="Fe3_Rdtase_TM_dom"/>
</dbReference>
<evidence type="ECO:0000259" key="9">
    <source>
        <dbReference type="Pfam" id="PF01794"/>
    </source>
</evidence>
<gene>
    <name evidence="10" type="ORF">G7Z17_g996</name>
</gene>
<reference evidence="10" key="1">
    <citation type="submission" date="2020-03" db="EMBL/GenBank/DDBJ databases">
        <title>Draft Genome Sequence of Cylindrodendrum hubeiense.</title>
        <authorList>
            <person name="Buettner E."/>
            <person name="Kellner H."/>
        </authorList>
    </citation>
    <scope>NUCLEOTIDE SEQUENCE</scope>
    <source>
        <strain evidence="10">IHI 201604</strain>
    </source>
</reference>
<feature type="transmembrane region" description="Helical" evidence="7">
    <location>
        <begin position="234"/>
        <end position="253"/>
    </location>
</feature>
<name>A0A9P5LLS7_9HYPO</name>
<keyword evidence="8" id="KW-0732">Signal</keyword>
<sequence>MLFSPFAAAAALCLLPIASGELLAGYGLTLYKPPCAYACANAVPPMVDCPEFDGMTEAELIQATPSGQCLGNDTSYLSTVAWCINHRCESVELWKIEKFWDTKFLAGPNDGDVVLRYTYQEAIQQANQTKDMTSLTKNDVSLNGTMFVSDDLYTGHLTMVLTDIKQSTNNSKYPLMVFLSCVIIPIGFSFLRLLPFPTKLRSKFYAYVIDPPIFGKRHSVPVLGLGFVPTRGQALFIMYIIAINIVACCADTPHFNPNPNARGGHLSDQNKYIPGRIGAVSLANVPLLILYAGRNSLLLWLTNWSHSTFLLLHRWIGTICAIEGIAHSLIWLTRCVRMGLLTEQSKLSYWYCGVIATLAMTLLITLANLRIRKAAYEAFLIGHIFLAIIAFIGAYYHLVYAFKVEVSVGFIVWIYIAMGIWGFDRLLRIIRISKHGLKRAYITAVDEEHIRVDIPGVACHGYCYAYFPTLSWRMWENHPFSVKNPRLLLASINHNAE</sequence>
<feature type="transmembrane region" description="Helical" evidence="7">
    <location>
        <begin position="404"/>
        <end position="423"/>
    </location>
</feature>
<evidence type="ECO:0000313" key="11">
    <source>
        <dbReference type="Proteomes" id="UP000722485"/>
    </source>
</evidence>
<feature type="transmembrane region" description="Helical" evidence="7">
    <location>
        <begin position="273"/>
        <end position="292"/>
    </location>
</feature>
<evidence type="ECO:0000256" key="1">
    <source>
        <dbReference type="ARBA" id="ARBA00004141"/>
    </source>
</evidence>
<accession>A0A9P5LLS7</accession>
<keyword evidence="11" id="KW-1185">Reference proteome</keyword>
<evidence type="ECO:0000256" key="5">
    <source>
        <dbReference type="ARBA" id="ARBA00023065"/>
    </source>
</evidence>
<dbReference type="GO" id="GO:0005886">
    <property type="term" value="C:plasma membrane"/>
    <property type="evidence" value="ECO:0007669"/>
    <property type="project" value="TreeGrafter"/>
</dbReference>
<comment type="caution">
    <text evidence="10">The sequence shown here is derived from an EMBL/GenBank/DDBJ whole genome shotgun (WGS) entry which is preliminary data.</text>
</comment>
<dbReference type="PANTHER" id="PTHR32361:SF9">
    <property type="entry name" value="FERRIC REDUCTASE TRANSMEMBRANE COMPONENT 3-RELATED"/>
    <property type="match status" value="1"/>
</dbReference>
<dbReference type="InterPro" id="IPR051410">
    <property type="entry name" value="Ferric/Cupric_Reductase"/>
</dbReference>
<keyword evidence="5" id="KW-0406">Ion transport</keyword>
<feature type="signal peptide" evidence="8">
    <location>
        <begin position="1"/>
        <end position="20"/>
    </location>
</feature>
<comment type="subcellular location">
    <subcellularLocation>
        <location evidence="1">Membrane</location>
        <topology evidence="1">Multi-pass membrane protein</topology>
    </subcellularLocation>
</comment>
<dbReference type="OrthoDB" id="167398at2759"/>
<evidence type="ECO:0000256" key="4">
    <source>
        <dbReference type="ARBA" id="ARBA00022989"/>
    </source>
</evidence>
<feature type="transmembrane region" description="Helical" evidence="7">
    <location>
        <begin position="312"/>
        <end position="332"/>
    </location>
</feature>
<organism evidence="10 11">
    <name type="scientific">Cylindrodendrum hubeiense</name>
    <dbReference type="NCBI Taxonomy" id="595255"/>
    <lineage>
        <taxon>Eukaryota</taxon>
        <taxon>Fungi</taxon>
        <taxon>Dikarya</taxon>
        <taxon>Ascomycota</taxon>
        <taxon>Pezizomycotina</taxon>
        <taxon>Sordariomycetes</taxon>
        <taxon>Hypocreomycetidae</taxon>
        <taxon>Hypocreales</taxon>
        <taxon>Nectriaceae</taxon>
        <taxon>Cylindrodendrum</taxon>
    </lineage>
</organism>
<evidence type="ECO:0000256" key="7">
    <source>
        <dbReference type="SAM" id="Phobius"/>
    </source>
</evidence>
<dbReference type="Proteomes" id="UP000722485">
    <property type="component" value="Unassembled WGS sequence"/>
</dbReference>
<evidence type="ECO:0000313" key="10">
    <source>
        <dbReference type="EMBL" id="KAF7556994.1"/>
    </source>
</evidence>
<dbReference type="AlphaFoldDB" id="A0A9P5LLS7"/>
<dbReference type="EMBL" id="JAANBB010000008">
    <property type="protein sequence ID" value="KAF7556994.1"/>
    <property type="molecule type" value="Genomic_DNA"/>
</dbReference>
<evidence type="ECO:0000256" key="3">
    <source>
        <dbReference type="ARBA" id="ARBA00022692"/>
    </source>
</evidence>
<feature type="domain" description="Ferric oxidoreductase" evidence="9">
    <location>
        <begin position="278"/>
        <end position="393"/>
    </location>
</feature>
<keyword evidence="3 7" id="KW-0812">Transmembrane</keyword>
<dbReference type="GO" id="GO:0015677">
    <property type="term" value="P:copper ion import"/>
    <property type="evidence" value="ECO:0007669"/>
    <property type="project" value="TreeGrafter"/>
</dbReference>
<keyword evidence="2" id="KW-0813">Transport</keyword>